<accession>A0ABN8ZGA2</accession>
<name>A0ABN8ZGA2_RANTA</name>
<protein>
    <submittedName>
        <fullName evidence="1">Uncharacterized protein</fullName>
    </submittedName>
</protein>
<dbReference type="EMBL" id="OX459939">
    <property type="protein sequence ID" value="CAI9170894.1"/>
    <property type="molecule type" value="Genomic_DNA"/>
</dbReference>
<evidence type="ECO:0000313" key="2">
    <source>
        <dbReference type="Proteomes" id="UP001176941"/>
    </source>
</evidence>
<proteinExistence type="predicted"/>
<evidence type="ECO:0000313" key="1">
    <source>
        <dbReference type="EMBL" id="CAI9170894.1"/>
    </source>
</evidence>
<dbReference type="Proteomes" id="UP001176941">
    <property type="component" value="Chromosome 3"/>
</dbReference>
<reference evidence="1" key="1">
    <citation type="submission" date="2023-04" db="EMBL/GenBank/DDBJ databases">
        <authorList>
            <consortium name="ELIXIR-Norway"/>
        </authorList>
    </citation>
    <scope>NUCLEOTIDE SEQUENCE [LARGE SCALE GENOMIC DNA]</scope>
</reference>
<organism evidence="1 2">
    <name type="scientific">Rangifer tarandus platyrhynchus</name>
    <name type="common">Svalbard reindeer</name>
    <dbReference type="NCBI Taxonomy" id="3082113"/>
    <lineage>
        <taxon>Eukaryota</taxon>
        <taxon>Metazoa</taxon>
        <taxon>Chordata</taxon>
        <taxon>Craniata</taxon>
        <taxon>Vertebrata</taxon>
        <taxon>Euteleostomi</taxon>
        <taxon>Mammalia</taxon>
        <taxon>Eutheria</taxon>
        <taxon>Laurasiatheria</taxon>
        <taxon>Artiodactyla</taxon>
        <taxon>Ruminantia</taxon>
        <taxon>Pecora</taxon>
        <taxon>Cervidae</taxon>
        <taxon>Odocoileinae</taxon>
        <taxon>Rangifer</taxon>
    </lineage>
</organism>
<sequence>MLREGGSNSAHLSHAQYLKSSRTLIGPNVPLNAVSSVVPPQAERMTTGLFGNISHAWLQPEAWLTCALLDHICCFKERTSVATPKRTPARTRESSMIASQKYLGLNKQYGLFLKIPRG</sequence>
<gene>
    <name evidence="1" type="ORF">MRATA1EN1_LOCUS19856</name>
</gene>
<keyword evidence="2" id="KW-1185">Reference proteome</keyword>